<protein>
    <submittedName>
        <fullName evidence="1">Uncharacterized protein</fullName>
    </submittedName>
</protein>
<gene>
    <name evidence="1" type="ORF">TNIN_293351</name>
</gene>
<name>A0A8X7C7C3_9ARAC</name>
<dbReference type="Proteomes" id="UP000886998">
    <property type="component" value="Unassembled WGS sequence"/>
</dbReference>
<evidence type="ECO:0000313" key="2">
    <source>
        <dbReference type="Proteomes" id="UP000886998"/>
    </source>
</evidence>
<dbReference type="AlphaFoldDB" id="A0A8X7C7C3"/>
<comment type="caution">
    <text evidence="1">The sequence shown here is derived from an EMBL/GenBank/DDBJ whole genome shotgun (WGS) entry which is preliminary data.</text>
</comment>
<dbReference type="EMBL" id="BMAV01011030">
    <property type="protein sequence ID" value="GFY56553.1"/>
    <property type="molecule type" value="Genomic_DNA"/>
</dbReference>
<reference evidence="1" key="1">
    <citation type="submission" date="2020-08" db="EMBL/GenBank/DDBJ databases">
        <title>Multicomponent nature underlies the extraordinary mechanical properties of spider dragline silk.</title>
        <authorList>
            <person name="Kono N."/>
            <person name="Nakamura H."/>
            <person name="Mori M."/>
            <person name="Yoshida Y."/>
            <person name="Ohtoshi R."/>
            <person name="Malay A.D."/>
            <person name="Moran D.A.P."/>
            <person name="Tomita M."/>
            <person name="Numata K."/>
            <person name="Arakawa K."/>
        </authorList>
    </citation>
    <scope>NUCLEOTIDE SEQUENCE</scope>
</reference>
<evidence type="ECO:0000313" key="1">
    <source>
        <dbReference type="EMBL" id="GFY56553.1"/>
    </source>
</evidence>
<organism evidence="1 2">
    <name type="scientific">Trichonephila inaurata madagascariensis</name>
    <dbReference type="NCBI Taxonomy" id="2747483"/>
    <lineage>
        <taxon>Eukaryota</taxon>
        <taxon>Metazoa</taxon>
        <taxon>Ecdysozoa</taxon>
        <taxon>Arthropoda</taxon>
        <taxon>Chelicerata</taxon>
        <taxon>Arachnida</taxon>
        <taxon>Araneae</taxon>
        <taxon>Araneomorphae</taxon>
        <taxon>Entelegynae</taxon>
        <taxon>Araneoidea</taxon>
        <taxon>Nephilidae</taxon>
        <taxon>Trichonephila</taxon>
        <taxon>Trichonephila inaurata</taxon>
    </lineage>
</organism>
<proteinExistence type="predicted"/>
<keyword evidence="2" id="KW-1185">Reference proteome</keyword>
<sequence>MGGIVLLSSVTLHPKATILQPRSELGFINKYHFLPVCGISISIWLDTSVHGASNVSVLKAGHENTYWISDSLPRKASGKGLGCNWQPYI</sequence>
<accession>A0A8X7C7C3</accession>